<evidence type="ECO:0000313" key="2">
    <source>
        <dbReference type="EMBL" id="CAK8989697.1"/>
    </source>
</evidence>
<dbReference type="EMBL" id="CAXAMN010000603">
    <property type="protein sequence ID" value="CAK8989697.1"/>
    <property type="molecule type" value="Genomic_DNA"/>
</dbReference>
<comment type="caution">
    <text evidence="2">The sequence shown here is derived from an EMBL/GenBank/DDBJ whole genome shotgun (WGS) entry which is preliminary data.</text>
</comment>
<sequence length="1259" mass="139837">MLQGVHGPHARWLFSEHHEAPLWCLGNEKVVKWTGAGRDLLVKKPILLSQVTGRAEAGADLTSFSSDVTESAVACEAASTPFLHRALANKMCRGVVSAVEFYQCGDACVYDFEQPEKIEFVYNEEKKCYAEKQHKSQLCEAELCHPFIPDLTENIMLRGEAGANGQDHSPDAKGCEEVAGGALGGRAVYGDRAAPIQWSFFFGVRGTNELVGRASSQLVVFKHCGAWCLFDYDEPDKVSYAWDDKQQCWKQGGCVGHPEQQYAVERRNKACEAWDKEKQCFEPGGKCQGHKEQAVVVQRKGAMCEALAAGVETPLCYPVAAKLTPAVMYRYCQRAERREGRMKMDEGFQACCLAQLFRGVRAHHPLPCPKGAFPNWCSSAMKGDKLSTNGEDRSPEAKGGCLGHPEQKLATERKKDFCEAGGALIVEGIDKSINAKGCEEVHTPQVQMALANKMFTGCASPCIFDFMMPHLAAFQWDKIHFCWKKIERCGATGEQDAVVARKRSVCEAPAGPCLPVYPTLTDELVSKHCTPGSTAEKFASAVGCDMTYTYQVRRSLANLMFEQCSSRCLFDFDNPKVAYAWIEGNSCWLKTDHCGFRYEQQGALLRKKSFCKDERIRVNEERGKTETASASPRVLGFSCLVTRSLRQSCDGCVPFSGKLSNDFMKQQCGDLLHYPVDISEHARACHFTDTPMVKKALANLMFSQCGAQCLFDYDFPHGRWYGWNAQSHCYEKNPAGCKGTEAQAFAIERKALACKANRRLAGWQGGTSPPCHRLGFGKWIDPSAGRDLKPAAEAPSEPPELTFQDLQEDCTPVQPALSSALMNTYCEGKPSQLSTARACDGAMTVFLQKALANFMFKSCGEASCVFDFDQPDQIVYQWDSSKGCYEAGGAGNPCFGSVDQALAIKKKSKMCQDAGCIHMVPTFSNALMTRYCGDLSRTGEDRSITAQGCEDDTIAVQKSLVNHMFSHCGTWCIFDFDDPAISYGWWPEKKCWQRGGCEGHPEGSVAKEVKAKSCELTTTTTTSTSTSTSTTTTSTSTTSTSTTTITSTSTTTTSTSTVTSTTTTSTSTITSTTTTSTSTSTTTTSTTTITSTTTTSTSTTTETSTTTTLTTTSTTTITTTTATDHHNDLNEHRDQHYNNLHQHIDLYLDNDHHKHPDFDNHLDINKHHNFHRDLHHDHLHQHHHHNVHCHLNDDHHHHLHHDNYHHADFHHNDHLHHDDHYIHLDVDDQHYIHLHQYHQHKHDYLHQDHHSTASDLRHL</sequence>
<organism evidence="2 3">
    <name type="scientific">Durusdinium trenchii</name>
    <dbReference type="NCBI Taxonomy" id="1381693"/>
    <lineage>
        <taxon>Eukaryota</taxon>
        <taxon>Sar</taxon>
        <taxon>Alveolata</taxon>
        <taxon>Dinophyceae</taxon>
        <taxon>Suessiales</taxon>
        <taxon>Symbiodiniaceae</taxon>
        <taxon>Durusdinium</taxon>
    </lineage>
</organism>
<keyword evidence="3" id="KW-1185">Reference proteome</keyword>
<evidence type="ECO:0000313" key="3">
    <source>
        <dbReference type="Proteomes" id="UP001642484"/>
    </source>
</evidence>
<feature type="region of interest" description="Disordered" evidence="1">
    <location>
        <begin position="1020"/>
        <end position="1104"/>
    </location>
</feature>
<proteinExistence type="predicted"/>
<dbReference type="PANTHER" id="PTHR35365">
    <property type="entry name" value="LP04239P"/>
    <property type="match status" value="1"/>
</dbReference>
<evidence type="ECO:0000256" key="1">
    <source>
        <dbReference type="SAM" id="MobiDB-lite"/>
    </source>
</evidence>
<name>A0ABP0HHR5_9DINO</name>
<protein>
    <submittedName>
        <fullName evidence="2">Uncharacterized protein</fullName>
    </submittedName>
</protein>
<dbReference type="InterPro" id="IPR053121">
    <property type="entry name" value="Spore_Coat_Assembly"/>
</dbReference>
<dbReference type="PANTHER" id="PTHR35365:SF18">
    <property type="entry name" value="MUCIN-19-LIKE-RELATED"/>
    <property type="match status" value="1"/>
</dbReference>
<reference evidence="2 3" key="1">
    <citation type="submission" date="2024-02" db="EMBL/GenBank/DDBJ databases">
        <authorList>
            <person name="Chen Y."/>
            <person name="Shah S."/>
            <person name="Dougan E. K."/>
            <person name="Thang M."/>
            <person name="Chan C."/>
        </authorList>
    </citation>
    <scope>NUCLEOTIDE SEQUENCE [LARGE SCALE GENOMIC DNA]</scope>
</reference>
<gene>
    <name evidence="2" type="ORF">CCMP2556_LOCUS1757</name>
</gene>
<accession>A0ABP0HHR5</accession>
<dbReference type="Proteomes" id="UP001642484">
    <property type="component" value="Unassembled WGS sequence"/>
</dbReference>